<dbReference type="Gene3D" id="3.40.50.740">
    <property type="match status" value="1"/>
</dbReference>
<dbReference type="InterPro" id="IPR050123">
    <property type="entry name" value="Prok_molybdopt-oxidoreductase"/>
</dbReference>
<dbReference type="Proteomes" id="UP001597083">
    <property type="component" value="Unassembled WGS sequence"/>
</dbReference>
<dbReference type="Pfam" id="PF00384">
    <property type="entry name" value="Molybdopterin"/>
    <property type="match status" value="1"/>
</dbReference>
<evidence type="ECO:0000259" key="6">
    <source>
        <dbReference type="PROSITE" id="PS51669"/>
    </source>
</evidence>
<evidence type="ECO:0000256" key="5">
    <source>
        <dbReference type="ARBA" id="ARBA00023014"/>
    </source>
</evidence>
<keyword evidence="3" id="KW-0560">Oxidoreductase</keyword>
<dbReference type="InterPro" id="IPR006656">
    <property type="entry name" value="Mopterin_OxRdtase"/>
</dbReference>
<gene>
    <name evidence="7" type="ORF">ACFQ07_06470</name>
</gene>
<dbReference type="InterPro" id="IPR006963">
    <property type="entry name" value="Mopterin_OxRdtase_4Fe-4S_dom"/>
</dbReference>
<keyword evidence="2" id="KW-0479">Metal-binding</keyword>
<dbReference type="PANTHER" id="PTHR43105">
    <property type="entry name" value="RESPIRATORY NITRATE REDUCTASE"/>
    <property type="match status" value="1"/>
</dbReference>
<evidence type="ECO:0000313" key="7">
    <source>
        <dbReference type="EMBL" id="MFD0851856.1"/>
    </source>
</evidence>
<dbReference type="Pfam" id="PF04879">
    <property type="entry name" value="Molybdop_Fe4S4"/>
    <property type="match status" value="1"/>
</dbReference>
<keyword evidence="8" id="KW-1185">Reference proteome</keyword>
<keyword evidence="4" id="KW-0408">Iron</keyword>
<organism evidence="7 8">
    <name type="scientific">Actinomadura adrarensis</name>
    <dbReference type="NCBI Taxonomy" id="1819600"/>
    <lineage>
        <taxon>Bacteria</taxon>
        <taxon>Bacillati</taxon>
        <taxon>Actinomycetota</taxon>
        <taxon>Actinomycetes</taxon>
        <taxon>Streptosporangiales</taxon>
        <taxon>Thermomonosporaceae</taxon>
        <taxon>Actinomadura</taxon>
    </lineage>
</organism>
<evidence type="ECO:0000313" key="8">
    <source>
        <dbReference type="Proteomes" id="UP001597083"/>
    </source>
</evidence>
<dbReference type="PROSITE" id="PS51669">
    <property type="entry name" value="4FE4S_MOW_BIS_MGD"/>
    <property type="match status" value="1"/>
</dbReference>
<feature type="non-terminal residue" evidence="7">
    <location>
        <position position="182"/>
    </location>
</feature>
<dbReference type="PANTHER" id="PTHR43105:SF9">
    <property type="entry name" value="NADPH-FE(3+) OXIDOREDUCTASE SUBUNIT ALPHA"/>
    <property type="match status" value="1"/>
</dbReference>
<comment type="caution">
    <text evidence="7">The sequence shown here is derived from an EMBL/GenBank/DDBJ whole genome shotgun (WGS) entry which is preliminary data.</text>
</comment>
<evidence type="ECO:0000256" key="3">
    <source>
        <dbReference type="ARBA" id="ARBA00023002"/>
    </source>
</evidence>
<feature type="domain" description="4Fe-4S Mo/W bis-MGD-type" evidence="6">
    <location>
        <begin position="1"/>
        <end position="39"/>
    </location>
</feature>
<evidence type="ECO:0000256" key="1">
    <source>
        <dbReference type="ARBA" id="ARBA00022485"/>
    </source>
</evidence>
<dbReference type="EMBL" id="JBHTIR010000845">
    <property type="protein sequence ID" value="MFD0851856.1"/>
    <property type="molecule type" value="Genomic_DNA"/>
</dbReference>
<evidence type="ECO:0000256" key="4">
    <source>
        <dbReference type="ARBA" id="ARBA00023004"/>
    </source>
</evidence>
<name>A0ABW3CBE0_9ACTN</name>
<keyword evidence="1" id="KW-0004">4Fe-4S</keyword>
<keyword evidence="5" id="KW-0411">Iron-sulfur</keyword>
<reference evidence="8" key="1">
    <citation type="journal article" date="2019" name="Int. J. Syst. Evol. Microbiol.">
        <title>The Global Catalogue of Microorganisms (GCM) 10K type strain sequencing project: providing services to taxonomists for standard genome sequencing and annotation.</title>
        <authorList>
            <consortium name="The Broad Institute Genomics Platform"/>
            <consortium name="The Broad Institute Genome Sequencing Center for Infectious Disease"/>
            <person name="Wu L."/>
            <person name="Ma J."/>
        </authorList>
    </citation>
    <scope>NUCLEOTIDE SEQUENCE [LARGE SCALE GENOMIC DNA]</scope>
    <source>
        <strain evidence="8">JCM 31696</strain>
    </source>
</reference>
<proteinExistence type="predicted"/>
<evidence type="ECO:0000256" key="2">
    <source>
        <dbReference type="ARBA" id="ARBA00022723"/>
    </source>
</evidence>
<protein>
    <submittedName>
        <fullName evidence="7">Molybdopterin-dependent oxidoreductase</fullName>
    </submittedName>
</protein>
<sequence length="182" mass="19803">MTVSGGEAVRVRPDREHPLSSGFACPKGIAMVEIQNDPDRVTRPLRRRTDGGFEEVSWDEALDDIAARLGRIRAEHGGDAIGWYFGNPATFSYSHPLWLNSFMAALKSPHIYSAGSQDVNNRFAASALLYGAPTLVPIPDLKRTDLLLMLGANPLISHGSIITAPRIKDDLTAIVQRGGRVV</sequence>
<accession>A0ABW3CBE0</accession>
<dbReference type="SUPFAM" id="SSF53706">
    <property type="entry name" value="Formate dehydrogenase/DMSO reductase, domains 1-3"/>
    <property type="match status" value="1"/>
</dbReference>
<dbReference type="Gene3D" id="2.20.25.90">
    <property type="entry name" value="ADC-like domains"/>
    <property type="match status" value="1"/>
</dbReference>